<feature type="compositionally biased region" description="Basic and acidic residues" evidence="1">
    <location>
        <begin position="140"/>
        <end position="158"/>
    </location>
</feature>
<feature type="region of interest" description="Disordered" evidence="1">
    <location>
        <begin position="482"/>
        <end position="502"/>
    </location>
</feature>
<comment type="caution">
    <text evidence="2">The sequence shown here is derived from an EMBL/GenBank/DDBJ whole genome shotgun (WGS) entry which is preliminary data.</text>
</comment>
<evidence type="ECO:0000313" key="3">
    <source>
        <dbReference type="Proteomes" id="UP000824120"/>
    </source>
</evidence>
<evidence type="ECO:0008006" key="4">
    <source>
        <dbReference type="Google" id="ProtNLM"/>
    </source>
</evidence>
<protein>
    <recommendedName>
        <fullName evidence="4">Polyprotein protein</fullName>
    </recommendedName>
</protein>
<feature type="compositionally biased region" description="Low complexity" evidence="1">
    <location>
        <begin position="168"/>
        <end position="181"/>
    </location>
</feature>
<reference evidence="2 3" key="1">
    <citation type="submission" date="2020-09" db="EMBL/GenBank/DDBJ databases">
        <title>De no assembly of potato wild relative species, Solanum commersonii.</title>
        <authorList>
            <person name="Cho K."/>
        </authorList>
    </citation>
    <scope>NUCLEOTIDE SEQUENCE [LARGE SCALE GENOMIC DNA]</scope>
    <source>
        <strain evidence="2">LZ3.2</strain>
        <tissue evidence="2">Leaf</tissue>
    </source>
</reference>
<gene>
    <name evidence="2" type="ORF">H5410_046620</name>
</gene>
<evidence type="ECO:0000256" key="1">
    <source>
        <dbReference type="SAM" id="MobiDB-lite"/>
    </source>
</evidence>
<organism evidence="2 3">
    <name type="scientific">Solanum commersonii</name>
    <name type="common">Commerson's wild potato</name>
    <name type="synonym">Commerson's nightshade</name>
    <dbReference type="NCBI Taxonomy" id="4109"/>
    <lineage>
        <taxon>Eukaryota</taxon>
        <taxon>Viridiplantae</taxon>
        <taxon>Streptophyta</taxon>
        <taxon>Embryophyta</taxon>
        <taxon>Tracheophyta</taxon>
        <taxon>Spermatophyta</taxon>
        <taxon>Magnoliopsida</taxon>
        <taxon>eudicotyledons</taxon>
        <taxon>Gunneridae</taxon>
        <taxon>Pentapetalae</taxon>
        <taxon>asterids</taxon>
        <taxon>lamiids</taxon>
        <taxon>Solanales</taxon>
        <taxon>Solanaceae</taxon>
        <taxon>Solanoideae</taxon>
        <taxon>Solaneae</taxon>
        <taxon>Solanum</taxon>
    </lineage>
</organism>
<dbReference type="Proteomes" id="UP000824120">
    <property type="component" value="Chromosome 9"/>
</dbReference>
<dbReference type="EMBL" id="JACXVP010000009">
    <property type="protein sequence ID" value="KAG5586186.1"/>
    <property type="molecule type" value="Genomic_DNA"/>
</dbReference>
<dbReference type="AlphaFoldDB" id="A0A9J5XET1"/>
<accession>A0A9J5XET1</accession>
<sequence length="552" mass="60460">MEQLTSFLRAKVIKWPNLAKSGEVRVSQKLGLKVFGRLASWVNLAEPLGGWPKSLISLLISYLILHLDMLLSARSLSSPKVLLDYPFYAPNSFANLERTNIDMPPRKRTRGTTINEGGGNPPKKGRQEPPKGGQGKGKRPVSETPEKSLTHQRAEIRARSHTYSARVPTTSSTTNTMPTPAPSVAPVLPVVTPQLFNRLKVDGLRIILEEKLLSKVGLEGRYSGTVVHCSRDHINAVLDRGSHFDYPNLATTTTSLDELKGWLAPLISDTTSRWIEVEVPIEKKDLSKKSIDMGLIIEQEMTMRAKQRQTSLLFPVLITVFCRHAGLPRDAIRDFEVTPLSFTDIRCIKVECTREEVDSRRTAPVDTSLEVDIDSIPAEASLPTLTSEPSDMVLKIAHLAHSIDVTSTRLDASISWMIYSAILVALTPLRTSIDTLTARGETSKVTSLKAEVIDLRKDVDYLNSTEFTSLLQAANDIPSATTTEVHQDGITADDSEAKTDEEQIESVILTSLTETSMASPSGPITSDVTVGTDAQVQSTTSSIDALIDGVTV</sequence>
<feature type="region of interest" description="Disordered" evidence="1">
    <location>
        <begin position="99"/>
        <end position="181"/>
    </location>
</feature>
<name>A0A9J5XET1_SOLCO</name>
<evidence type="ECO:0000313" key="2">
    <source>
        <dbReference type="EMBL" id="KAG5586186.1"/>
    </source>
</evidence>
<dbReference type="PANTHER" id="PTHR33180">
    <property type="entry name" value="PHOTOSYSTEM II CP43 REACTION CENTER PROTEIN"/>
    <property type="match status" value="1"/>
</dbReference>
<keyword evidence="3" id="KW-1185">Reference proteome</keyword>
<dbReference type="PANTHER" id="PTHR33180:SF31">
    <property type="entry name" value="POLYPROTEIN PROTEIN"/>
    <property type="match status" value="1"/>
</dbReference>
<proteinExistence type="predicted"/>